<proteinExistence type="inferred from homology"/>
<keyword evidence="8" id="KW-1185">Reference proteome</keyword>
<dbReference type="AlphaFoldDB" id="A0A2N0VIL7"/>
<gene>
    <name evidence="7" type="ORF">CWD77_00715</name>
</gene>
<dbReference type="EMBL" id="PISP01000001">
    <property type="protein sequence ID" value="PKD44033.1"/>
    <property type="molecule type" value="Genomic_DNA"/>
</dbReference>
<evidence type="ECO:0000256" key="4">
    <source>
        <dbReference type="ARBA" id="ARBA00022801"/>
    </source>
</evidence>
<keyword evidence="4 6" id="KW-0378">Hydrolase</keyword>
<accession>A0A2N0VIL7</accession>
<name>A0A2N0VIL7_9BACT</name>
<comment type="caution">
    <text evidence="7">The sequence shown here is derived from an EMBL/GenBank/DDBJ whole genome shotgun (WGS) entry which is preliminary data.</text>
</comment>
<reference evidence="7 8" key="1">
    <citation type="submission" date="2017-11" db="EMBL/GenBank/DDBJ databases">
        <title>Rhodohalobacter 15182 sp. nov., isolated from a salt lake.</title>
        <authorList>
            <person name="Han S."/>
        </authorList>
    </citation>
    <scope>NUCLEOTIDE SEQUENCE [LARGE SCALE GENOMIC DNA]</scope>
    <source>
        <strain evidence="7 8">15182</strain>
    </source>
</reference>
<dbReference type="GO" id="GO:0031218">
    <property type="term" value="F:arabinogalactan endo-1,4-beta-galactosidase activity"/>
    <property type="evidence" value="ECO:0007669"/>
    <property type="project" value="UniProtKB-EC"/>
</dbReference>
<dbReference type="Pfam" id="PF07745">
    <property type="entry name" value="Glyco_hydro_53"/>
    <property type="match status" value="1"/>
</dbReference>
<dbReference type="SUPFAM" id="SSF51445">
    <property type="entry name" value="(Trans)glycosidases"/>
    <property type="match status" value="1"/>
</dbReference>
<evidence type="ECO:0000313" key="7">
    <source>
        <dbReference type="EMBL" id="PKD44033.1"/>
    </source>
</evidence>
<organism evidence="7 8">
    <name type="scientific">Rhodohalobacter barkolensis</name>
    <dbReference type="NCBI Taxonomy" id="2053187"/>
    <lineage>
        <taxon>Bacteria</taxon>
        <taxon>Pseudomonadati</taxon>
        <taxon>Balneolota</taxon>
        <taxon>Balneolia</taxon>
        <taxon>Balneolales</taxon>
        <taxon>Balneolaceae</taxon>
        <taxon>Rhodohalobacter</taxon>
    </lineage>
</organism>
<comment type="catalytic activity">
    <reaction evidence="1 6">
        <text>The enzyme specifically hydrolyzes (1-&gt;4)-beta-D-galactosidic linkages in type I arabinogalactans.</text>
        <dbReference type="EC" id="3.2.1.89"/>
    </reaction>
</comment>
<dbReference type="GO" id="GO:0015926">
    <property type="term" value="F:glucosidase activity"/>
    <property type="evidence" value="ECO:0007669"/>
    <property type="project" value="InterPro"/>
</dbReference>
<evidence type="ECO:0000256" key="3">
    <source>
        <dbReference type="ARBA" id="ARBA00012556"/>
    </source>
</evidence>
<dbReference type="RefSeq" id="WP_101071277.1">
    <property type="nucleotide sequence ID" value="NZ_PISP01000001.1"/>
</dbReference>
<dbReference type="Proteomes" id="UP000233398">
    <property type="component" value="Unassembled WGS sequence"/>
</dbReference>
<dbReference type="GO" id="GO:0045490">
    <property type="term" value="P:pectin catabolic process"/>
    <property type="evidence" value="ECO:0007669"/>
    <property type="project" value="TreeGrafter"/>
</dbReference>
<dbReference type="PANTHER" id="PTHR34983:SF1">
    <property type="entry name" value="ARABINOGALACTAN ENDO-BETA-1,4-GALACTANASE A"/>
    <property type="match status" value="1"/>
</dbReference>
<evidence type="ECO:0000256" key="6">
    <source>
        <dbReference type="RuleBase" id="RU361192"/>
    </source>
</evidence>
<evidence type="ECO:0000256" key="2">
    <source>
        <dbReference type="ARBA" id="ARBA00010687"/>
    </source>
</evidence>
<comment type="similarity">
    <text evidence="2 6">Belongs to the glycosyl hydrolase 53 family.</text>
</comment>
<sequence length="368" mass="42145">MNVMILRNSLLSIIIFLLIGKVGLSQETPEIKQQVDITYAIGADLSFLKQAEEQGVEFMDDGVVKQGLEIFSDHGYNWIRLRLFHTPDELPNDLDYTIELAQEAKEYGFKFLLDYHYADSWADPGKQPIPAAWEGLSVDVLADSVYEYTKNTITAFREAGVMPEMVQIGNETRNGMLWPTGKLPENWDNYAKLTKAGIDGVDAGRAQEARPIIMIHYDQGADKVGAREFYETFESYNIPYDMIGLSYYPWWHGNLLEFRANLLSLDRHFDKDIMLVETAYNWRPSEYENARPPYPETPEGQVEFLESVNETMLSINSEKIKGIMWWEPAVMGGLRSRGFFDDDGNALPVINVFDKYRLGRLDNEGMPD</sequence>
<dbReference type="PANTHER" id="PTHR34983">
    <property type="entry name" value="ARABINOGALACTAN ENDO-BETA-1,4-GALACTANASE A"/>
    <property type="match status" value="1"/>
</dbReference>
<dbReference type="Gene3D" id="3.20.20.80">
    <property type="entry name" value="Glycosidases"/>
    <property type="match status" value="1"/>
</dbReference>
<evidence type="ECO:0000256" key="5">
    <source>
        <dbReference type="ARBA" id="ARBA00023295"/>
    </source>
</evidence>
<dbReference type="EC" id="3.2.1.89" evidence="3 6"/>
<protein>
    <recommendedName>
        <fullName evidence="3 6">Arabinogalactan endo-beta-1,4-galactanase</fullName>
        <ecNumber evidence="3 6">3.2.1.89</ecNumber>
    </recommendedName>
</protein>
<dbReference type="InterPro" id="IPR017853">
    <property type="entry name" value="GH"/>
</dbReference>
<evidence type="ECO:0000313" key="8">
    <source>
        <dbReference type="Proteomes" id="UP000233398"/>
    </source>
</evidence>
<keyword evidence="5 6" id="KW-0326">Glycosidase</keyword>
<evidence type="ECO:0000256" key="1">
    <source>
        <dbReference type="ARBA" id="ARBA00001695"/>
    </source>
</evidence>
<dbReference type="OrthoDB" id="9768786at2"/>
<dbReference type="InterPro" id="IPR011683">
    <property type="entry name" value="Glyco_hydro_53"/>
</dbReference>